<evidence type="ECO:0000256" key="7">
    <source>
        <dbReference type="SAM" id="MobiDB-lite"/>
    </source>
</evidence>
<dbReference type="Gene3D" id="1.10.10.60">
    <property type="entry name" value="Homeodomain-like"/>
    <property type="match status" value="1"/>
</dbReference>
<accession>A0ABD3M3B1</accession>
<dbReference type="AlphaFoldDB" id="A0ABD3M3B1"/>
<comment type="subcellular location">
    <subcellularLocation>
        <location evidence="1">Nucleus</location>
    </subcellularLocation>
</comment>
<keyword evidence="10" id="KW-1185">Reference proteome</keyword>
<dbReference type="Proteomes" id="UP001530293">
    <property type="component" value="Unassembled WGS sequence"/>
</dbReference>
<evidence type="ECO:0000313" key="9">
    <source>
        <dbReference type="EMBL" id="KAL3756682.1"/>
    </source>
</evidence>
<evidence type="ECO:0000313" key="10">
    <source>
        <dbReference type="Proteomes" id="UP001530293"/>
    </source>
</evidence>
<dbReference type="GO" id="GO:0006325">
    <property type="term" value="P:chromatin organization"/>
    <property type="evidence" value="ECO:0007669"/>
    <property type="project" value="UniProtKB-KW"/>
</dbReference>
<dbReference type="EMBL" id="JALLBG020000299">
    <property type="protein sequence ID" value="KAL3756682.1"/>
    <property type="molecule type" value="Genomic_DNA"/>
</dbReference>
<dbReference type="GO" id="GO:0005634">
    <property type="term" value="C:nucleus"/>
    <property type="evidence" value="ECO:0007669"/>
    <property type="project" value="UniProtKB-SubCell"/>
</dbReference>
<feature type="coiled-coil region" evidence="6">
    <location>
        <begin position="432"/>
        <end position="459"/>
    </location>
</feature>
<keyword evidence="5" id="KW-0539">Nucleus</keyword>
<evidence type="ECO:0000256" key="5">
    <source>
        <dbReference type="ARBA" id="ARBA00023242"/>
    </source>
</evidence>
<keyword evidence="4" id="KW-0804">Transcription</keyword>
<feature type="compositionally biased region" description="Low complexity" evidence="7">
    <location>
        <begin position="774"/>
        <end position="786"/>
    </location>
</feature>
<keyword evidence="2" id="KW-0156">Chromatin regulator</keyword>
<keyword evidence="3" id="KW-0805">Transcription regulation</keyword>
<name>A0ABD3M3B1_9STRA</name>
<protein>
    <recommendedName>
        <fullName evidence="8">dAMP1 SANT/Myb-like domain-containing protein</fullName>
    </recommendedName>
</protein>
<reference evidence="9 10" key="1">
    <citation type="submission" date="2024-10" db="EMBL/GenBank/DDBJ databases">
        <title>Updated reference genomes for cyclostephanoid diatoms.</title>
        <authorList>
            <person name="Roberts W.R."/>
            <person name="Alverson A.J."/>
        </authorList>
    </citation>
    <scope>NUCLEOTIDE SEQUENCE [LARGE SCALE GENOMIC DNA]</scope>
    <source>
        <strain evidence="9 10">AJA232-27</strain>
    </source>
</reference>
<organism evidence="9 10">
    <name type="scientific">Discostella pseudostelligera</name>
    <dbReference type="NCBI Taxonomy" id="259834"/>
    <lineage>
        <taxon>Eukaryota</taxon>
        <taxon>Sar</taxon>
        <taxon>Stramenopiles</taxon>
        <taxon>Ochrophyta</taxon>
        <taxon>Bacillariophyta</taxon>
        <taxon>Coscinodiscophyceae</taxon>
        <taxon>Thalassiosirophycidae</taxon>
        <taxon>Stephanodiscales</taxon>
        <taxon>Stephanodiscaceae</taxon>
        <taxon>Discostella</taxon>
    </lineage>
</organism>
<dbReference type="GO" id="GO:0005694">
    <property type="term" value="C:chromosome"/>
    <property type="evidence" value="ECO:0007669"/>
    <property type="project" value="UniProtKB-ARBA"/>
</dbReference>
<comment type="caution">
    <text evidence="9">The sequence shown here is derived from an EMBL/GenBank/DDBJ whole genome shotgun (WGS) entry which is preliminary data.</text>
</comment>
<evidence type="ECO:0000256" key="2">
    <source>
        <dbReference type="ARBA" id="ARBA00022853"/>
    </source>
</evidence>
<dbReference type="InterPro" id="IPR032563">
    <property type="entry name" value="DAMP1_SANT-like"/>
</dbReference>
<evidence type="ECO:0000256" key="6">
    <source>
        <dbReference type="SAM" id="Coils"/>
    </source>
</evidence>
<evidence type="ECO:0000256" key="1">
    <source>
        <dbReference type="ARBA" id="ARBA00004123"/>
    </source>
</evidence>
<feature type="compositionally biased region" description="Basic residues" evidence="7">
    <location>
        <begin position="707"/>
        <end position="721"/>
    </location>
</feature>
<evidence type="ECO:0000256" key="3">
    <source>
        <dbReference type="ARBA" id="ARBA00023015"/>
    </source>
</evidence>
<dbReference type="Pfam" id="PF16282">
    <property type="entry name" value="SANT_DAMP1_like"/>
    <property type="match status" value="1"/>
</dbReference>
<feature type="region of interest" description="Disordered" evidence="7">
    <location>
        <begin position="685"/>
        <end position="856"/>
    </location>
</feature>
<feature type="region of interest" description="Disordered" evidence="7">
    <location>
        <begin position="882"/>
        <end position="906"/>
    </location>
</feature>
<dbReference type="PANTHER" id="PTHR12855">
    <property type="entry name" value="DNA METHYLTRANSFERASE 1-ASSOCIATED PROTEIN 1 FAMILY MEMBER"/>
    <property type="match status" value="1"/>
</dbReference>
<evidence type="ECO:0000259" key="8">
    <source>
        <dbReference type="Pfam" id="PF16282"/>
    </source>
</evidence>
<dbReference type="InterPro" id="IPR027109">
    <property type="entry name" value="Swc4/Dmap1"/>
</dbReference>
<gene>
    <name evidence="9" type="ORF">ACHAWU_002585</name>
</gene>
<feature type="compositionally biased region" description="Basic and acidic residues" evidence="7">
    <location>
        <begin position="685"/>
        <end position="698"/>
    </location>
</feature>
<evidence type="ECO:0000256" key="4">
    <source>
        <dbReference type="ARBA" id="ARBA00023163"/>
    </source>
</evidence>
<dbReference type="PANTHER" id="PTHR12855:SF10">
    <property type="entry name" value="DNA METHYLTRANSFERASE 1-ASSOCIATED PROTEIN 1"/>
    <property type="match status" value="1"/>
</dbReference>
<sequence length="906" mass="94166">MPIGGESISARVLESLPPIAPSISIGGGIGASLSSSSSRVTTAAVAANANINNRTTAAATAPSATAAVIPPPYIRLGNRTIHTSSSVRSWSWKSFSSTARPDGAQFHHWVPSSVEYADYPYARFDVHLDPLVYSSEEYEKYLESGADVDEGIQKEMELIVRGNNSSVSGSSSGDIQQKHLVHSKVYPWTKSETDTLLDLARLYDLRWPIIIDKWRTQFANVPSCQLRQIEDLQYRYYEVGMILAARRAGEVLANEVELVDKKKKEKEEEMIKKEGVIVQPSMAVMASSVVKAGGAGDKGGGDVTVPTAVTAVDNAAKAKDGDGLVISASNTVDTTTTVQMASSTSNSAEQQTQQPDKEVVEALHRTHRQVTIDPSLVPPLSLPATGTSTHRLRGSGGAGAVGVGIDSVKGAVFDLPAERARRAHLDRLWHRSKEEEMEEEGLRAELRLVEAQLRKLKRSGKHLVPAGSASAAATSKSVSSAGGGGKFAVPTKGLGGIGGEDVVPAAASSSMLPPPSNRTIMPPPPPISSASMQTSSHRPPLDPFANTHQSVSASFVETAPVPTPGTPYLQSGRLFPPSVKGHTGLNPNTLKQMNAILKELNIPEEPIPTKRNCDLYDGVRKDALTLLILQKIALRKEGELDSKRSVLCEIKSAAKAAAEAAKAAAEAAAAAAALAAAEEAEKKQKKNAENAVEKKEAGNAEAEGGGKAKKAPAKRASKAKRPRDESTSSNQGGGDAATATTAKGAGGKGSTPKKEKDGSAPKKRSRTKAKKDTTTPAATATAPAPTGSSNASAPGVSSGVPTAKFAPPPPPPPTAVAMTSASVSPMVPKSRPTTAKDSSSVPLSLPPPSSGNIVGAIVGASIDPSSSAAPPSTATAAAAAAIYPGKTANKPGRKPRGRKKAEAQNK</sequence>
<proteinExistence type="predicted"/>
<keyword evidence="6" id="KW-0175">Coiled coil</keyword>
<feature type="domain" description="DAMP1 SANT/Myb-like" evidence="8">
    <location>
        <begin position="177"/>
        <end position="240"/>
    </location>
</feature>